<dbReference type="PANTHER" id="PTHR33545">
    <property type="entry name" value="UPF0750 MEMBRANE PROTEIN YITT-RELATED"/>
    <property type="match status" value="1"/>
</dbReference>
<evidence type="ECO:0000256" key="2">
    <source>
        <dbReference type="ARBA" id="ARBA00022475"/>
    </source>
</evidence>
<name>A0A1I3F8G4_9FIRM</name>
<dbReference type="GO" id="GO:0005886">
    <property type="term" value="C:plasma membrane"/>
    <property type="evidence" value="ECO:0007669"/>
    <property type="project" value="UniProtKB-SubCell"/>
</dbReference>
<dbReference type="PIRSF" id="PIRSF006483">
    <property type="entry name" value="Membrane_protein_YitT"/>
    <property type="match status" value="1"/>
</dbReference>
<feature type="transmembrane region" description="Helical" evidence="6">
    <location>
        <begin position="85"/>
        <end position="103"/>
    </location>
</feature>
<feature type="transmembrane region" description="Helical" evidence="6">
    <location>
        <begin position="150"/>
        <end position="173"/>
    </location>
</feature>
<dbReference type="Proteomes" id="UP000199287">
    <property type="component" value="Unassembled WGS sequence"/>
</dbReference>
<dbReference type="Gene3D" id="3.30.70.120">
    <property type="match status" value="1"/>
</dbReference>
<dbReference type="Pfam" id="PF10035">
    <property type="entry name" value="DUF2179"/>
    <property type="match status" value="1"/>
</dbReference>
<dbReference type="STRING" id="69895.SAMN05192551_10644"/>
<dbReference type="InterPro" id="IPR019264">
    <property type="entry name" value="DUF2179"/>
</dbReference>
<sequence length="290" mass="31393">MIGMKKSSALLEYSVITLGSAMMAFALHFFLEPNTIAPGGVTGLAVVIQKLMGIPMDITNLAINVPLFIAGIMILGKAFGAKTAYATIMLSLFLRLFIIFFGADYTITSDILLAAIYGGVTLGVGIGLVFKMGGTTGGTDLAGAMLNHYIPTLSIAKLMMILDLMIVAFAGMVEKKIETALYSVIALYIVVKLADFIVEDLSYSKAFYIISQKSDIIGKRIIDELDRGVTSINSKGMYTGEEKEMLLCVVSRAQVVKLKKLVYEEDPYAFMMVATIHEVLGEGFKEVDSL</sequence>
<keyword evidence="9" id="KW-1185">Reference proteome</keyword>
<dbReference type="EMBL" id="FOQA01000006">
    <property type="protein sequence ID" value="SFI07516.1"/>
    <property type="molecule type" value="Genomic_DNA"/>
</dbReference>
<protein>
    <submittedName>
        <fullName evidence="8">Uncharacterized membrane-anchored protein YitT, contains DUF161 and DUF2179 domains</fullName>
    </submittedName>
</protein>
<dbReference type="InterPro" id="IPR015867">
    <property type="entry name" value="N-reg_PII/ATP_PRibTrfase_C"/>
</dbReference>
<accession>A0A1I3F8G4</accession>
<comment type="subcellular location">
    <subcellularLocation>
        <location evidence="1">Cell membrane</location>
        <topology evidence="1">Multi-pass membrane protein</topology>
    </subcellularLocation>
</comment>
<dbReference type="CDD" id="cd16380">
    <property type="entry name" value="YitT_C"/>
    <property type="match status" value="1"/>
</dbReference>
<evidence type="ECO:0000259" key="7">
    <source>
        <dbReference type="Pfam" id="PF10035"/>
    </source>
</evidence>
<evidence type="ECO:0000256" key="1">
    <source>
        <dbReference type="ARBA" id="ARBA00004651"/>
    </source>
</evidence>
<dbReference type="AlphaFoldDB" id="A0A1I3F8G4"/>
<evidence type="ECO:0000256" key="6">
    <source>
        <dbReference type="SAM" id="Phobius"/>
    </source>
</evidence>
<reference evidence="9" key="1">
    <citation type="submission" date="2016-10" db="EMBL/GenBank/DDBJ databases">
        <authorList>
            <person name="Varghese N."/>
            <person name="Submissions S."/>
        </authorList>
    </citation>
    <scope>NUCLEOTIDE SEQUENCE [LARGE SCALE GENOMIC DNA]</scope>
    <source>
        <strain evidence="9">Z-7934</strain>
    </source>
</reference>
<feature type="transmembrane region" description="Helical" evidence="6">
    <location>
        <begin position="9"/>
        <end position="30"/>
    </location>
</feature>
<dbReference type="InterPro" id="IPR003740">
    <property type="entry name" value="YitT"/>
</dbReference>
<keyword evidence="3 6" id="KW-0812">Transmembrane</keyword>
<feature type="domain" description="DUF2179" evidence="7">
    <location>
        <begin position="227"/>
        <end position="281"/>
    </location>
</feature>
<dbReference type="PANTHER" id="PTHR33545:SF5">
    <property type="entry name" value="UPF0750 MEMBRANE PROTEIN YITT"/>
    <property type="match status" value="1"/>
</dbReference>
<gene>
    <name evidence="8" type="ORF">SAMN05192551_10644</name>
</gene>
<organism evidence="8 9">
    <name type="scientific">Tindallia magadiensis</name>
    <dbReference type="NCBI Taxonomy" id="69895"/>
    <lineage>
        <taxon>Bacteria</taxon>
        <taxon>Bacillati</taxon>
        <taxon>Bacillota</taxon>
        <taxon>Clostridia</taxon>
        <taxon>Peptostreptococcales</taxon>
        <taxon>Tindalliaceae</taxon>
        <taxon>Tindallia</taxon>
    </lineage>
</organism>
<keyword evidence="4 6" id="KW-1133">Transmembrane helix</keyword>
<dbReference type="InterPro" id="IPR051461">
    <property type="entry name" value="UPF0750_membrane"/>
</dbReference>
<evidence type="ECO:0000256" key="3">
    <source>
        <dbReference type="ARBA" id="ARBA00022692"/>
    </source>
</evidence>
<evidence type="ECO:0000313" key="8">
    <source>
        <dbReference type="EMBL" id="SFI07516.1"/>
    </source>
</evidence>
<dbReference type="Pfam" id="PF02588">
    <property type="entry name" value="YitT_membrane"/>
    <property type="match status" value="1"/>
</dbReference>
<keyword evidence="2" id="KW-1003">Cell membrane</keyword>
<evidence type="ECO:0000256" key="4">
    <source>
        <dbReference type="ARBA" id="ARBA00022989"/>
    </source>
</evidence>
<keyword evidence="5 6" id="KW-0472">Membrane</keyword>
<proteinExistence type="predicted"/>
<evidence type="ECO:0000313" key="9">
    <source>
        <dbReference type="Proteomes" id="UP000199287"/>
    </source>
</evidence>
<feature type="transmembrane region" description="Helical" evidence="6">
    <location>
        <begin position="110"/>
        <end position="130"/>
    </location>
</feature>
<feature type="transmembrane region" description="Helical" evidence="6">
    <location>
        <begin position="61"/>
        <end position="79"/>
    </location>
</feature>
<evidence type="ECO:0000256" key="5">
    <source>
        <dbReference type="ARBA" id="ARBA00023136"/>
    </source>
</evidence>